<keyword evidence="2" id="KW-1185">Reference proteome</keyword>
<evidence type="ECO:0008006" key="3">
    <source>
        <dbReference type="Google" id="ProtNLM"/>
    </source>
</evidence>
<dbReference type="AlphaFoldDB" id="A2EAC4"/>
<sequence length="472" mass="54915">MLQKIWNFLGYPTEPEPVVTRKKLSLTPVSEFCARFIVVKDLKDGYDTNIPSNLDYLKKELTKITNQLNQNVQPTLLPQIDFSITFKSKETQDENILIYFKNKIIQKQFEHQNSLYKDAISDMNQMIEFSSMAYNEKYPIFINFSEFTKEIQNRTYNNSKIKTFENRIRILDAKIESIHKNYKSPSFTSQNLLKELKNFRNNFNPNFKFFPESEFDIYFANYIDYNSSLLQKFNNILDDFTSYNYSQGLDKLTKCINDLCKEIGIPLESDESLMITCCANRYFFDKVAIELPYLLFNDLQAKDFIKRCEFAKKKTVGSLLADMKKIFVPSQINRTILDVFTTDDLLKASVEYLSLIQFKNSPLDIVNQLNESLILINKFVIKSSYINKKCKGDESVEIPEDVYLNFGMVEADDSLTVFYMCFLIDPPPNSVAIGNFLKTFGRFDQFTALDMACVHILAAIKFISTSELINPE</sequence>
<evidence type="ECO:0000313" key="1">
    <source>
        <dbReference type="EMBL" id="EAY10351.1"/>
    </source>
</evidence>
<dbReference type="Proteomes" id="UP000001542">
    <property type="component" value="Unassembled WGS sequence"/>
</dbReference>
<reference evidence="1" key="2">
    <citation type="journal article" date="2007" name="Science">
        <title>Draft genome sequence of the sexually transmitted pathogen Trichomonas vaginalis.</title>
        <authorList>
            <person name="Carlton J.M."/>
            <person name="Hirt R.P."/>
            <person name="Silva J.C."/>
            <person name="Delcher A.L."/>
            <person name="Schatz M."/>
            <person name="Zhao Q."/>
            <person name="Wortman J.R."/>
            <person name="Bidwell S.L."/>
            <person name="Alsmark U.C.M."/>
            <person name="Besteiro S."/>
            <person name="Sicheritz-Ponten T."/>
            <person name="Noel C.J."/>
            <person name="Dacks J.B."/>
            <person name="Foster P.G."/>
            <person name="Simillion C."/>
            <person name="Van de Peer Y."/>
            <person name="Miranda-Saavedra D."/>
            <person name="Barton G.J."/>
            <person name="Westrop G.D."/>
            <person name="Mueller S."/>
            <person name="Dessi D."/>
            <person name="Fiori P.L."/>
            <person name="Ren Q."/>
            <person name="Paulsen I."/>
            <person name="Zhang H."/>
            <person name="Bastida-Corcuera F.D."/>
            <person name="Simoes-Barbosa A."/>
            <person name="Brown M.T."/>
            <person name="Hayes R.D."/>
            <person name="Mukherjee M."/>
            <person name="Okumura C.Y."/>
            <person name="Schneider R."/>
            <person name="Smith A.J."/>
            <person name="Vanacova S."/>
            <person name="Villalvazo M."/>
            <person name="Haas B.J."/>
            <person name="Pertea M."/>
            <person name="Feldblyum T.V."/>
            <person name="Utterback T.R."/>
            <person name="Shu C.L."/>
            <person name="Osoegawa K."/>
            <person name="de Jong P.J."/>
            <person name="Hrdy I."/>
            <person name="Horvathova L."/>
            <person name="Zubacova Z."/>
            <person name="Dolezal P."/>
            <person name="Malik S.B."/>
            <person name="Logsdon J.M. Jr."/>
            <person name="Henze K."/>
            <person name="Gupta A."/>
            <person name="Wang C.C."/>
            <person name="Dunne R.L."/>
            <person name="Upcroft J.A."/>
            <person name="Upcroft P."/>
            <person name="White O."/>
            <person name="Salzberg S.L."/>
            <person name="Tang P."/>
            <person name="Chiu C.-H."/>
            <person name="Lee Y.-S."/>
            <person name="Embley T.M."/>
            <person name="Coombs G.H."/>
            <person name="Mottram J.C."/>
            <person name="Tachezy J."/>
            <person name="Fraser-Liggett C.M."/>
            <person name="Johnson P.J."/>
        </authorList>
    </citation>
    <scope>NUCLEOTIDE SEQUENCE [LARGE SCALE GENOMIC DNA]</scope>
    <source>
        <strain evidence="1">G3</strain>
    </source>
</reference>
<evidence type="ECO:0000313" key="2">
    <source>
        <dbReference type="Proteomes" id="UP000001542"/>
    </source>
</evidence>
<dbReference type="KEGG" id="tva:4768285"/>
<organism evidence="1 2">
    <name type="scientific">Trichomonas vaginalis (strain ATCC PRA-98 / G3)</name>
    <dbReference type="NCBI Taxonomy" id="412133"/>
    <lineage>
        <taxon>Eukaryota</taxon>
        <taxon>Metamonada</taxon>
        <taxon>Parabasalia</taxon>
        <taxon>Trichomonadida</taxon>
        <taxon>Trichomonadidae</taxon>
        <taxon>Trichomonas</taxon>
    </lineage>
</organism>
<reference evidence="1" key="1">
    <citation type="submission" date="2006-10" db="EMBL/GenBank/DDBJ databases">
        <authorList>
            <person name="Amadeo P."/>
            <person name="Zhao Q."/>
            <person name="Wortman J."/>
            <person name="Fraser-Liggett C."/>
            <person name="Carlton J."/>
        </authorList>
    </citation>
    <scope>NUCLEOTIDE SEQUENCE</scope>
    <source>
        <strain evidence="1">G3</strain>
    </source>
</reference>
<protein>
    <recommendedName>
        <fullName evidence="3">VPS9 domain-containing protein</fullName>
    </recommendedName>
</protein>
<dbReference type="EMBL" id="DS113339">
    <property type="protein sequence ID" value="EAY10351.1"/>
    <property type="molecule type" value="Genomic_DNA"/>
</dbReference>
<dbReference type="OrthoDB" id="10569416at2759"/>
<accession>A2EAC4</accession>
<dbReference type="InParanoid" id="A2EAC4"/>
<dbReference type="VEuPathDB" id="TrichDB:TVAGG3_0924510"/>
<proteinExistence type="predicted"/>
<name>A2EAC4_TRIV3</name>
<dbReference type="RefSeq" id="XP_001322574.1">
    <property type="nucleotide sequence ID" value="XM_001322539.1"/>
</dbReference>
<dbReference type="VEuPathDB" id="TrichDB:TVAG_109350"/>
<gene>
    <name evidence="1" type="ORF">TVAG_109350</name>
</gene>